<accession>A0A9N9JXC5</accession>
<sequence length="70" mass="7935">FTPEARSGHEAVLVDEMLYFMGGSIQILPTNQTNLSDEVFYLNLSSQFTIDNPPFMDITNTSRMPYGNEK</sequence>
<gene>
    <name evidence="1" type="ORF">DERYTH_LOCUS22806</name>
</gene>
<dbReference type="EMBL" id="CAJVPY010032703">
    <property type="protein sequence ID" value="CAG8798075.1"/>
    <property type="molecule type" value="Genomic_DNA"/>
</dbReference>
<comment type="caution">
    <text evidence="1">The sequence shown here is derived from an EMBL/GenBank/DDBJ whole genome shotgun (WGS) entry which is preliminary data.</text>
</comment>
<name>A0A9N9JXC5_9GLOM</name>
<dbReference type="Proteomes" id="UP000789405">
    <property type="component" value="Unassembled WGS sequence"/>
</dbReference>
<keyword evidence="2" id="KW-1185">Reference proteome</keyword>
<proteinExistence type="predicted"/>
<dbReference type="AlphaFoldDB" id="A0A9N9JXC5"/>
<feature type="non-terminal residue" evidence="1">
    <location>
        <position position="70"/>
    </location>
</feature>
<reference evidence="1" key="1">
    <citation type="submission" date="2021-06" db="EMBL/GenBank/DDBJ databases">
        <authorList>
            <person name="Kallberg Y."/>
            <person name="Tangrot J."/>
            <person name="Rosling A."/>
        </authorList>
    </citation>
    <scope>NUCLEOTIDE SEQUENCE</scope>
    <source>
        <strain evidence="1">MA453B</strain>
    </source>
</reference>
<feature type="non-terminal residue" evidence="1">
    <location>
        <position position="1"/>
    </location>
</feature>
<protein>
    <submittedName>
        <fullName evidence="1">3149_t:CDS:1</fullName>
    </submittedName>
</protein>
<dbReference type="OrthoDB" id="432528at2759"/>
<dbReference type="SUPFAM" id="SSF117281">
    <property type="entry name" value="Kelch motif"/>
    <property type="match status" value="1"/>
</dbReference>
<evidence type="ECO:0000313" key="1">
    <source>
        <dbReference type="EMBL" id="CAG8798075.1"/>
    </source>
</evidence>
<evidence type="ECO:0000313" key="2">
    <source>
        <dbReference type="Proteomes" id="UP000789405"/>
    </source>
</evidence>
<organism evidence="1 2">
    <name type="scientific">Dentiscutata erythropus</name>
    <dbReference type="NCBI Taxonomy" id="1348616"/>
    <lineage>
        <taxon>Eukaryota</taxon>
        <taxon>Fungi</taxon>
        <taxon>Fungi incertae sedis</taxon>
        <taxon>Mucoromycota</taxon>
        <taxon>Glomeromycotina</taxon>
        <taxon>Glomeromycetes</taxon>
        <taxon>Diversisporales</taxon>
        <taxon>Gigasporaceae</taxon>
        <taxon>Dentiscutata</taxon>
    </lineage>
</organism>
<dbReference type="InterPro" id="IPR015915">
    <property type="entry name" value="Kelch-typ_b-propeller"/>
</dbReference>